<feature type="region of interest" description="Disordered" evidence="1">
    <location>
        <begin position="1"/>
        <end position="225"/>
    </location>
</feature>
<organism evidence="2 3">
    <name type="scientific">Anguilla anguilla</name>
    <name type="common">European freshwater eel</name>
    <name type="synonym">Muraena anguilla</name>
    <dbReference type="NCBI Taxonomy" id="7936"/>
    <lineage>
        <taxon>Eukaryota</taxon>
        <taxon>Metazoa</taxon>
        <taxon>Chordata</taxon>
        <taxon>Craniata</taxon>
        <taxon>Vertebrata</taxon>
        <taxon>Euteleostomi</taxon>
        <taxon>Actinopterygii</taxon>
        <taxon>Neopterygii</taxon>
        <taxon>Teleostei</taxon>
        <taxon>Anguilliformes</taxon>
        <taxon>Anguillidae</taxon>
        <taxon>Anguilla</taxon>
    </lineage>
</organism>
<feature type="compositionally biased region" description="Pro residues" evidence="1">
    <location>
        <begin position="190"/>
        <end position="208"/>
    </location>
</feature>
<feature type="compositionally biased region" description="Low complexity" evidence="1">
    <location>
        <begin position="1"/>
        <end position="14"/>
    </location>
</feature>
<feature type="compositionally biased region" description="Basic and acidic residues" evidence="1">
    <location>
        <begin position="177"/>
        <end position="189"/>
    </location>
</feature>
<evidence type="ECO:0000256" key="1">
    <source>
        <dbReference type="SAM" id="MobiDB-lite"/>
    </source>
</evidence>
<comment type="caution">
    <text evidence="2">The sequence shown here is derived from an EMBL/GenBank/DDBJ whole genome shotgun (WGS) entry which is preliminary data.</text>
</comment>
<feature type="compositionally biased region" description="Basic residues" evidence="1">
    <location>
        <begin position="102"/>
        <end position="111"/>
    </location>
</feature>
<evidence type="ECO:0000313" key="2">
    <source>
        <dbReference type="EMBL" id="KAG5838006.1"/>
    </source>
</evidence>
<proteinExistence type="predicted"/>
<feature type="compositionally biased region" description="Pro residues" evidence="1">
    <location>
        <begin position="43"/>
        <end position="73"/>
    </location>
</feature>
<feature type="compositionally biased region" description="Low complexity" evidence="1">
    <location>
        <begin position="163"/>
        <end position="174"/>
    </location>
</feature>
<feature type="region of interest" description="Disordered" evidence="1">
    <location>
        <begin position="267"/>
        <end position="331"/>
    </location>
</feature>
<reference evidence="2" key="1">
    <citation type="submission" date="2021-01" db="EMBL/GenBank/DDBJ databases">
        <title>A chromosome-scale assembly of European eel, Anguilla anguilla.</title>
        <authorList>
            <person name="Henkel C."/>
            <person name="Jong-Raadsen S.A."/>
            <person name="Dufour S."/>
            <person name="Weltzien F.-A."/>
            <person name="Palstra A.P."/>
            <person name="Pelster B."/>
            <person name="Spaink H.P."/>
            <person name="Van Den Thillart G.E."/>
            <person name="Jansen H."/>
            <person name="Zahm M."/>
            <person name="Klopp C."/>
            <person name="Cedric C."/>
            <person name="Louis A."/>
            <person name="Berthelot C."/>
            <person name="Parey E."/>
            <person name="Roest Crollius H."/>
            <person name="Montfort J."/>
            <person name="Robinson-Rechavi M."/>
            <person name="Bucao C."/>
            <person name="Bouchez O."/>
            <person name="Gislard M."/>
            <person name="Lluch J."/>
            <person name="Milhes M."/>
            <person name="Lampietro C."/>
            <person name="Lopez Roques C."/>
            <person name="Donnadieu C."/>
            <person name="Braasch I."/>
            <person name="Desvignes T."/>
            <person name="Postlethwait J."/>
            <person name="Bobe J."/>
            <person name="Guiguen Y."/>
            <person name="Dirks R."/>
        </authorList>
    </citation>
    <scope>NUCLEOTIDE SEQUENCE</scope>
    <source>
        <strain evidence="2">Tag_6206</strain>
        <tissue evidence="2">Liver</tissue>
    </source>
</reference>
<dbReference type="EMBL" id="JAFIRN010000012">
    <property type="protein sequence ID" value="KAG5838006.1"/>
    <property type="molecule type" value="Genomic_DNA"/>
</dbReference>
<feature type="compositionally biased region" description="Basic and acidic residues" evidence="1">
    <location>
        <begin position="21"/>
        <end position="38"/>
    </location>
</feature>
<accession>A0A9D3LVV0</accession>
<feature type="compositionally biased region" description="Basic and acidic residues" evidence="1">
    <location>
        <begin position="153"/>
        <end position="162"/>
    </location>
</feature>
<dbReference type="Proteomes" id="UP001044222">
    <property type="component" value="Chromosome 12"/>
</dbReference>
<sequence>MQEISEGNENSESIMPEPLLAEEKPPTPESPQIHEMDNLRPGSTPPAPPPPPPRPLPLPLPLLPPFPSPPLAPPRRWLRPRQPQPLPQLQPAEQQGGARPGRGAKPRRGRPSRSPVRPPPRRPGSEGRPRRKTSGAPGSQSAFQTGHARTPKPRPESAHERPPSAAEARPARSAKAGKVEAKAAQRREPTPQPKHTPTPEPKPAPTPEPKTVAKPAPKPFTRAESLKLEARVKAVLKSPSEVKDFELPDQGPNSIMICMEVPVRRRSISEDSRRHLGASHLPTPTAAPRSSDARSGCEGGRNALFCRSSRRLALQPHKQTKRGSKREGREP</sequence>
<keyword evidence="3" id="KW-1185">Reference proteome</keyword>
<gene>
    <name evidence="2" type="ORF">ANANG_G00219190</name>
</gene>
<protein>
    <submittedName>
        <fullName evidence="2">Uncharacterized protein</fullName>
    </submittedName>
</protein>
<evidence type="ECO:0000313" key="3">
    <source>
        <dbReference type="Proteomes" id="UP001044222"/>
    </source>
</evidence>
<name>A0A9D3LVV0_ANGAN</name>
<dbReference type="AlphaFoldDB" id="A0A9D3LVV0"/>